<evidence type="ECO:0008006" key="3">
    <source>
        <dbReference type="Google" id="ProtNLM"/>
    </source>
</evidence>
<dbReference type="InterPro" id="IPR022258">
    <property type="entry name" value="Flagellar_operon_YvyF"/>
</dbReference>
<dbReference type="EMBL" id="JAOUSF010000002">
    <property type="protein sequence ID" value="MCU9612988.1"/>
    <property type="molecule type" value="Genomic_DNA"/>
</dbReference>
<reference evidence="1" key="1">
    <citation type="submission" date="2022-10" db="EMBL/GenBank/DDBJ databases">
        <title>Description of Fervidibacillus gen. nov. in the family Fervidibacillaceae fam. nov. with two species, Fervidibacillus albus sp. nov., and Fervidibacillus halotolerans sp. nov., isolated from tidal flat sediments.</title>
        <authorList>
            <person name="Kwon K.K."/>
            <person name="Yang S.-H."/>
        </authorList>
    </citation>
    <scope>NUCLEOTIDE SEQUENCE</scope>
    <source>
        <strain evidence="1">JCM 19140</strain>
    </source>
</reference>
<comment type="caution">
    <text evidence="1">The sequence shown here is derived from an EMBL/GenBank/DDBJ whole genome shotgun (WGS) entry which is preliminary data.</text>
</comment>
<evidence type="ECO:0000313" key="1">
    <source>
        <dbReference type="EMBL" id="MCU9612988.1"/>
    </source>
</evidence>
<dbReference type="Proteomes" id="UP001209318">
    <property type="component" value="Unassembled WGS sequence"/>
</dbReference>
<sequence length="129" mass="14708">MNLANCEKCGELFVKIATRELCNNCFQEEEEAFKKVKEFLADKNNKSASLIEMSERTGVEEDLIYKFIRKGRIQVFNSPNITYPCENCGKEIRSGKLCEECLTEMKEGLAELAKVSNQKKVEGTFYSKG</sequence>
<protein>
    <recommendedName>
        <fullName evidence="3">Flagellar protein</fullName>
    </recommendedName>
</protein>
<accession>A0AAE3LSQ3</accession>
<name>A0AAE3LSQ3_9BACI</name>
<dbReference type="AlphaFoldDB" id="A0AAE3LSQ3"/>
<dbReference type="NCBIfam" id="TIGR03826">
    <property type="entry name" value="YvyF"/>
    <property type="match status" value="1"/>
</dbReference>
<dbReference type="RefSeq" id="WP_263072195.1">
    <property type="nucleotide sequence ID" value="NZ_JAOUSF010000002.1"/>
</dbReference>
<organism evidence="1 2">
    <name type="scientific">Perspicuibacillus lycopersici</name>
    <dbReference type="NCBI Taxonomy" id="1325689"/>
    <lineage>
        <taxon>Bacteria</taxon>
        <taxon>Bacillati</taxon>
        <taxon>Bacillota</taxon>
        <taxon>Bacilli</taxon>
        <taxon>Bacillales</taxon>
        <taxon>Bacillaceae</taxon>
        <taxon>Perspicuibacillus</taxon>
    </lineage>
</organism>
<evidence type="ECO:0000313" key="2">
    <source>
        <dbReference type="Proteomes" id="UP001209318"/>
    </source>
</evidence>
<proteinExistence type="predicted"/>
<gene>
    <name evidence="1" type="ORF">OEV98_05415</name>
</gene>
<keyword evidence="2" id="KW-1185">Reference proteome</keyword>